<protein>
    <submittedName>
        <fullName evidence="3">Iron (Metal) dependent repressor, DtxR family</fullName>
    </submittedName>
</protein>
<dbReference type="InterPro" id="IPR036388">
    <property type="entry name" value="WH-like_DNA-bd_sf"/>
</dbReference>
<dbReference type="eggNOG" id="arCOG02099">
    <property type="taxonomic scope" value="Archaea"/>
</dbReference>
<accession>B8GIF5</accession>
<dbReference type="InterPro" id="IPR036421">
    <property type="entry name" value="Fe_dep_repressor_sf"/>
</dbReference>
<dbReference type="SUPFAM" id="SSF47979">
    <property type="entry name" value="Iron-dependent repressor protein, dimerization domain"/>
    <property type="match status" value="1"/>
</dbReference>
<reference evidence="3 4" key="1">
    <citation type="journal article" date="2015" name="Genome Announc.">
        <title>Complete Genome Sequence of Methanosphaerula palustris E1-9CT, a Hydrogenotrophic Methanogen Isolated from a Minerotrophic Fen Peatland.</title>
        <authorList>
            <person name="Cadillo-Quiroz H."/>
            <person name="Browne P."/>
            <person name="Kyrpides N."/>
            <person name="Woyke T."/>
            <person name="Goodwin L."/>
            <person name="Detter C."/>
            <person name="Yavitt J.B."/>
            <person name="Zinder S.H."/>
        </authorList>
    </citation>
    <scope>NUCLEOTIDE SEQUENCE [LARGE SCALE GENOMIC DNA]</scope>
    <source>
        <strain evidence="4">ATCC BAA-1556 / DSM 19958 / E1-9c</strain>
    </source>
</reference>
<dbReference type="GO" id="GO:0046983">
    <property type="term" value="F:protein dimerization activity"/>
    <property type="evidence" value="ECO:0007669"/>
    <property type="project" value="InterPro"/>
</dbReference>
<dbReference type="AlphaFoldDB" id="B8GIF5"/>
<dbReference type="HOGENOM" id="CLU_069532_0_1_2"/>
<dbReference type="Gene3D" id="1.10.10.10">
    <property type="entry name" value="Winged helix-like DNA-binding domain superfamily/Winged helix DNA-binding domain"/>
    <property type="match status" value="1"/>
</dbReference>
<dbReference type="Gene3D" id="2.30.30.90">
    <property type="match status" value="1"/>
</dbReference>
<dbReference type="GO" id="GO:0046914">
    <property type="term" value="F:transition metal ion binding"/>
    <property type="evidence" value="ECO:0007669"/>
    <property type="project" value="InterPro"/>
</dbReference>
<dbReference type="Pfam" id="PF02742">
    <property type="entry name" value="Fe_dep_repr_C"/>
    <property type="match status" value="1"/>
</dbReference>
<dbReference type="SMART" id="SM00899">
    <property type="entry name" value="FeoA"/>
    <property type="match status" value="1"/>
</dbReference>
<evidence type="ECO:0000313" key="4">
    <source>
        <dbReference type="Proteomes" id="UP000002457"/>
    </source>
</evidence>
<dbReference type="InterPro" id="IPR007167">
    <property type="entry name" value="Fe-transptr_FeoA-like"/>
</dbReference>
<evidence type="ECO:0000313" key="3">
    <source>
        <dbReference type="EMBL" id="ACL15506.1"/>
    </source>
</evidence>
<dbReference type="GO" id="GO:0003700">
    <property type="term" value="F:DNA-binding transcription factor activity"/>
    <property type="evidence" value="ECO:0007669"/>
    <property type="project" value="InterPro"/>
</dbReference>
<sequence>MERSCEEDLLEAVLCLGAGDGAALGPLASRLHLTPQRLLPLIDDAVRAGTLTRSEGLIGLTEEGREIAVRIDRRHRTLQCFLTEMLGMDPSSASDEACQIEHQISDETISRLGTYMARPGGNPECPRRCSSRKPAVRTLQSFDEGTVLRVSTIRQWGHYTRLLDLGILPGEEISIRRKLSNGAVVVRVKGCDIALSPEIATSISVERVT</sequence>
<proteinExistence type="predicted"/>
<dbReference type="SMART" id="SM00529">
    <property type="entry name" value="HTH_DTXR"/>
    <property type="match status" value="1"/>
</dbReference>
<dbReference type="SUPFAM" id="SSF46785">
    <property type="entry name" value="Winged helix' DNA-binding domain"/>
    <property type="match status" value="1"/>
</dbReference>
<dbReference type="EMBL" id="CP001338">
    <property type="protein sequence ID" value="ACL15506.1"/>
    <property type="molecule type" value="Genomic_DNA"/>
</dbReference>
<dbReference type="InterPro" id="IPR001367">
    <property type="entry name" value="Fe_dep_repressor"/>
</dbReference>
<dbReference type="STRING" id="521011.Mpal_0113"/>
<evidence type="ECO:0000259" key="2">
    <source>
        <dbReference type="SMART" id="SM00899"/>
    </source>
</evidence>
<keyword evidence="1" id="KW-0408">Iron</keyword>
<name>B8GIF5_METPE</name>
<dbReference type="Pfam" id="PF04023">
    <property type="entry name" value="FeoA"/>
    <property type="match status" value="1"/>
</dbReference>
<dbReference type="Proteomes" id="UP000002457">
    <property type="component" value="Chromosome"/>
</dbReference>
<dbReference type="InterPro" id="IPR050536">
    <property type="entry name" value="DtxR_MntR_Metal-Reg"/>
</dbReference>
<evidence type="ECO:0000256" key="1">
    <source>
        <dbReference type="ARBA" id="ARBA00023004"/>
    </source>
</evidence>
<dbReference type="InterPro" id="IPR038157">
    <property type="entry name" value="FeoA_core_dom"/>
</dbReference>
<dbReference type="KEGG" id="mpl:Mpal_0113"/>
<dbReference type="InterPro" id="IPR022689">
    <property type="entry name" value="Iron_dep_repressor"/>
</dbReference>
<dbReference type="GeneID" id="7272283"/>
<dbReference type="InterPro" id="IPR008988">
    <property type="entry name" value="Transcriptional_repressor_C"/>
</dbReference>
<dbReference type="OrthoDB" id="24735at2157"/>
<dbReference type="InterPro" id="IPR036390">
    <property type="entry name" value="WH_DNA-bd_sf"/>
</dbReference>
<dbReference type="PANTHER" id="PTHR33238:SF7">
    <property type="entry name" value="IRON-DEPENDENT TRANSCRIPTIONAL REGULATOR"/>
    <property type="match status" value="1"/>
</dbReference>
<organism evidence="3 4">
    <name type="scientific">Methanosphaerula palustris (strain ATCC BAA-1556 / DSM 19958 / E1-9c)</name>
    <dbReference type="NCBI Taxonomy" id="521011"/>
    <lineage>
        <taxon>Archaea</taxon>
        <taxon>Methanobacteriati</taxon>
        <taxon>Methanobacteriota</taxon>
        <taxon>Stenosarchaea group</taxon>
        <taxon>Methanomicrobia</taxon>
        <taxon>Methanomicrobiales</taxon>
        <taxon>Methanoregulaceae</taxon>
        <taxon>Methanosphaerula</taxon>
    </lineage>
</organism>
<gene>
    <name evidence="3" type="ordered locus">Mpal_0113</name>
</gene>
<dbReference type="SUPFAM" id="SSF50037">
    <property type="entry name" value="C-terminal domain of transcriptional repressors"/>
    <property type="match status" value="1"/>
</dbReference>
<keyword evidence="4" id="KW-1185">Reference proteome</keyword>
<feature type="domain" description="Ferrous iron transporter FeoA-like" evidence="2">
    <location>
        <begin position="137"/>
        <end position="207"/>
    </location>
</feature>
<dbReference type="RefSeq" id="WP_012616825.1">
    <property type="nucleotide sequence ID" value="NC_011832.1"/>
</dbReference>
<dbReference type="PANTHER" id="PTHR33238">
    <property type="entry name" value="IRON (METAL) DEPENDENT REPRESSOR, DTXR FAMILY"/>
    <property type="match status" value="1"/>
</dbReference>